<name>A0AAV7XSE5_9NEOP</name>
<dbReference type="InterPro" id="IPR033561">
    <property type="entry name" value="FBF1"/>
</dbReference>
<feature type="compositionally biased region" description="Polar residues" evidence="2">
    <location>
        <begin position="14"/>
        <end position="23"/>
    </location>
</feature>
<feature type="compositionally biased region" description="Polar residues" evidence="2">
    <location>
        <begin position="253"/>
        <end position="269"/>
    </location>
</feature>
<comment type="caution">
    <text evidence="4">The sequence shown here is derived from an EMBL/GenBank/DDBJ whole genome shotgun (WGS) entry which is preliminary data.</text>
</comment>
<feature type="coiled-coil region" evidence="1">
    <location>
        <begin position="445"/>
        <end position="490"/>
    </location>
</feature>
<dbReference type="Proteomes" id="UP001075354">
    <property type="component" value="Chromosome 3"/>
</dbReference>
<keyword evidence="1" id="KW-0175">Coiled coil</keyword>
<gene>
    <name evidence="4" type="ORF">ONE63_006127</name>
</gene>
<accession>A0AAV7XSE5</accession>
<reference evidence="4" key="1">
    <citation type="submission" date="2022-12" db="EMBL/GenBank/DDBJ databases">
        <title>Chromosome-level genome assembly of the bean flower thrips Megalurothrips usitatus.</title>
        <authorList>
            <person name="Ma L."/>
            <person name="Liu Q."/>
            <person name="Li H."/>
            <person name="Cai W."/>
        </authorList>
    </citation>
    <scope>NUCLEOTIDE SEQUENCE</scope>
    <source>
        <strain evidence="4">Cailab_2022a</strain>
    </source>
</reference>
<evidence type="ECO:0000256" key="1">
    <source>
        <dbReference type="SAM" id="Coils"/>
    </source>
</evidence>
<evidence type="ECO:0000256" key="2">
    <source>
        <dbReference type="SAM" id="MobiDB-lite"/>
    </source>
</evidence>
<keyword evidence="5" id="KW-1185">Reference proteome</keyword>
<dbReference type="PANTHER" id="PTHR33689:SF1">
    <property type="entry name" value="FAS-BINDING FACTOR 1"/>
    <property type="match status" value="1"/>
</dbReference>
<dbReference type="GO" id="GO:0090162">
    <property type="term" value="P:establishment of epithelial cell polarity"/>
    <property type="evidence" value="ECO:0007669"/>
    <property type="project" value="InterPro"/>
</dbReference>
<evidence type="ECO:0000259" key="3">
    <source>
        <dbReference type="Pfam" id="PF21007"/>
    </source>
</evidence>
<dbReference type="Pfam" id="PF21007">
    <property type="entry name" value="FBF1"/>
    <property type="match status" value="1"/>
</dbReference>
<sequence length="943" mass="105706">MDDLDKELFGSAFKKNNTPSSVPKAQRDFDDEDPLKDLLSSGDEGTPVKRVQTKVLNKETPDPSRQQSKNKLISDLFGLNEKEEGTNPSGPSKAEDPGDWLGLKADPDIDNREQLDMKLDKYIPTNAKSHTLSKVSGKQDELLSGLGSRENSRFTNLPKTPPSFALDDSKQTPIQRKSGADIQEPKKSSSILSSFISDFDSKPAPFNESSKGQEITSGLENAKNSYSMPSISRESRRNTRKRGGDLADPLGLFSSSTTEQPNGTNSKETQGAVKEVEPSRSPAAKVSQIPSSDQVPNWLGGAGTQPVSSPSSHANVAKATVSQDDAGLESLEMRAGDAAAQQQKSLITALALKRQEDALLKLQAQQAALLASHEQQLGALVQRQVQRQQQMLLQQEQIQAHIQTLMMQPPPIPSITLPSTLWNIEESLQTNSDSQIIIDSSRNQTAKHLDVISELKNQVQRLEIENNDLRAHLESEKEKHKSSLADMENLFRKQLAAQEEAMIKQEKRHCSEIDAYEKEATSRISRLKDDHDESSRQQVQRMAQLHGEWLADLQRLGEFHQQAVEVLRSEQTSAIEHWKNLQLAEIAAGKEAHLNARLLETAVNHLQESSASITSIKDHLKREADSLHSDKHDDLLKQEAQLSALKDALEKQAAALDVERLSLLTLNRDLESRVLRQQQEVNEERRRFEAREKAWEREKLGAIDLLNQEKQHLEKLQLQAQTELNELAERKLTLTADVARLETTLHIQSTNANRNSQQAEQMVAEARSMLEAAHEAGTEVQKEREDIRALKNSLTAEQKRISVLEKEIQARERRLMEETVKAQSFKEEGVSALEEARRLERERTEHASDLAQRLLHLKEREDRLAEEKLAVTMEWKKIQETRENVVCSSCGQTATGNLSSYSSPKNIVDPLPLILKLEAEQGLDFISLDNSKYHTSFLESVSQ</sequence>
<dbReference type="PANTHER" id="PTHR33689">
    <property type="entry name" value="FAS-BINDING FACTOR 1"/>
    <property type="match status" value="1"/>
</dbReference>
<dbReference type="GO" id="GO:0036064">
    <property type="term" value="C:ciliary basal body"/>
    <property type="evidence" value="ECO:0007669"/>
    <property type="project" value="TreeGrafter"/>
</dbReference>
<feature type="compositionally biased region" description="Low complexity" evidence="2">
    <location>
        <begin position="188"/>
        <end position="198"/>
    </location>
</feature>
<dbReference type="GO" id="GO:0005814">
    <property type="term" value="C:centriole"/>
    <property type="evidence" value="ECO:0007669"/>
    <property type="project" value="TreeGrafter"/>
</dbReference>
<proteinExistence type="predicted"/>
<feature type="compositionally biased region" description="Basic and acidic residues" evidence="2">
    <location>
        <begin position="105"/>
        <end position="121"/>
    </location>
</feature>
<dbReference type="AlphaFoldDB" id="A0AAV7XSE5"/>
<dbReference type="GO" id="GO:0060271">
    <property type="term" value="P:cilium assembly"/>
    <property type="evidence" value="ECO:0007669"/>
    <property type="project" value="InterPro"/>
</dbReference>
<feature type="compositionally biased region" description="Polar residues" evidence="2">
    <location>
        <begin position="207"/>
        <end position="232"/>
    </location>
</feature>
<protein>
    <recommendedName>
        <fullName evidence="3">Fas-binding factor 1 C-terminal domain-containing protein</fullName>
    </recommendedName>
</protein>
<dbReference type="InterPro" id="IPR049390">
    <property type="entry name" value="FBF1_C"/>
</dbReference>
<dbReference type="GO" id="GO:0097539">
    <property type="term" value="C:ciliary transition fiber"/>
    <property type="evidence" value="ECO:0007669"/>
    <property type="project" value="InterPro"/>
</dbReference>
<organism evidence="4 5">
    <name type="scientific">Megalurothrips usitatus</name>
    <name type="common">bean blossom thrips</name>
    <dbReference type="NCBI Taxonomy" id="439358"/>
    <lineage>
        <taxon>Eukaryota</taxon>
        <taxon>Metazoa</taxon>
        <taxon>Ecdysozoa</taxon>
        <taxon>Arthropoda</taxon>
        <taxon>Hexapoda</taxon>
        <taxon>Insecta</taxon>
        <taxon>Pterygota</taxon>
        <taxon>Neoptera</taxon>
        <taxon>Paraneoptera</taxon>
        <taxon>Thysanoptera</taxon>
        <taxon>Terebrantia</taxon>
        <taxon>Thripoidea</taxon>
        <taxon>Thripidae</taxon>
        <taxon>Megalurothrips</taxon>
    </lineage>
</organism>
<feature type="compositionally biased region" description="Basic and acidic residues" evidence="2">
    <location>
        <begin position="233"/>
        <end position="245"/>
    </location>
</feature>
<feature type="compositionally biased region" description="Polar residues" evidence="2">
    <location>
        <begin position="126"/>
        <end position="136"/>
    </location>
</feature>
<feature type="region of interest" description="Disordered" evidence="2">
    <location>
        <begin position="1"/>
        <end position="321"/>
    </location>
</feature>
<evidence type="ECO:0000313" key="4">
    <source>
        <dbReference type="EMBL" id="KAJ1529339.1"/>
    </source>
</evidence>
<feature type="coiled-coil region" evidence="1">
    <location>
        <begin position="632"/>
        <end position="867"/>
    </location>
</feature>
<evidence type="ECO:0000313" key="5">
    <source>
        <dbReference type="Proteomes" id="UP001075354"/>
    </source>
</evidence>
<dbReference type="EMBL" id="JAPTSV010000003">
    <property type="protein sequence ID" value="KAJ1529339.1"/>
    <property type="molecule type" value="Genomic_DNA"/>
</dbReference>
<feature type="domain" description="Fas-binding factor 1 C-terminal" evidence="3">
    <location>
        <begin position="462"/>
        <end position="896"/>
    </location>
</feature>
<feature type="compositionally biased region" description="Polar residues" evidence="2">
    <location>
        <begin position="305"/>
        <end position="314"/>
    </location>
</feature>